<dbReference type="PANTHER" id="PTHR33931:SF2">
    <property type="entry name" value="HOLIN-LIKE PROTEIN CIDA"/>
    <property type="match status" value="1"/>
</dbReference>
<evidence type="ECO:0000313" key="8">
    <source>
        <dbReference type="Proteomes" id="UP001302257"/>
    </source>
</evidence>
<keyword evidence="8" id="KW-1185">Reference proteome</keyword>
<proteinExistence type="predicted"/>
<feature type="transmembrane region" description="Helical" evidence="6">
    <location>
        <begin position="87"/>
        <end position="109"/>
    </location>
</feature>
<name>A0ABZ0B0Z5_9BURK</name>
<accession>A0ABZ0B0Z5</accession>
<evidence type="ECO:0000256" key="3">
    <source>
        <dbReference type="ARBA" id="ARBA00022692"/>
    </source>
</evidence>
<gene>
    <name evidence="7" type="ORF">RAN89_01135</name>
</gene>
<protein>
    <submittedName>
        <fullName evidence="7">CidA/LrgA family protein</fullName>
    </submittedName>
</protein>
<keyword evidence="5 6" id="KW-0472">Membrane</keyword>
<feature type="transmembrane region" description="Helical" evidence="6">
    <location>
        <begin position="27"/>
        <end position="46"/>
    </location>
</feature>
<keyword evidence="2" id="KW-1003">Cell membrane</keyword>
<dbReference type="EMBL" id="CP132507">
    <property type="protein sequence ID" value="WNO05056.1"/>
    <property type="molecule type" value="Genomic_DNA"/>
</dbReference>
<dbReference type="Pfam" id="PF03788">
    <property type="entry name" value="LrgA"/>
    <property type="match status" value="1"/>
</dbReference>
<evidence type="ECO:0000313" key="7">
    <source>
        <dbReference type="EMBL" id="WNO05056.1"/>
    </source>
</evidence>
<evidence type="ECO:0000256" key="6">
    <source>
        <dbReference type="SAM" id="Phobius"/>
    </source>
</evidence>
<dbReference type="Proteomes" id="UP001302257">
    <property type="component" value="Chromosome"/>
</dbReference>
<sequence length="121" mass="13087">MQGLRGLAWLLALQSAGELLARGLHLPFPGPVVGMVLLIPALRWPLVREPVSQCADFLLSHLSLLFIPVGVGVMTHLALLSQYGGRMLVVLVLSTWIGLAVTALTLYTLSRRDIEDEAPHG</sequence>
<dbReference type="RefSeq" id="WP_313867863.1">
    <property type="nucleotide sequence ID" value="NZ_CP132507.1"/>
</dbReference>
<dbReference type="PANTHER" id="PTHR33931">
    <property type="entry name" value="HOLIN-LIKE PROTEIN CIDA-RELATED"/>
    <property type="match status" value="1"/>
</dbReference>
<dbReference type="InterPro" id="IPR005538">
    <property type="entry name" value="LrgA/CidA"/>
</dbReference>
<evidence type="ECO:0000256" key="1">
    <source>
        <dbReference type="ARBA" id="ARBA00004651"/>
    </source>
</evidence>
<evidence type="ECO:0000256" key="4">
    <source>
        <dbReference type="ARBA" id="ARBA00022989"/>
    </source>
</evidence>
<keyword evidence="4 6" id="KW-1133">Transmembrane helix</keyword>
<evidence type="ECO:0000256" key="5">
    <source>
        <dbReference type="ARBA" id="ARBA00023136"/>
    </source>
</evidence>
<reference evidence="7 8" key="1">
    <citation type="submission" date="2023-08" db="EMBL/GenBank/DDBJ databases">
        <title>Rhodoferax potami sp. nov. and Rhodoferax mekongensis sp. nov., isolated from the Mekong River in Thailand.</title>
        <authorList>
            <person name="Kitikhun S."/>
            <person name="Charoenyingcharoen P."/>
            <person name="Siriarchawattana P."/>
            <person name="Likhitrattanapisal S."/>
            <person name="Nilsakha T."/>
            <person name="Chanpet A."/>
            <person name="Rattanawaree P."/>
            <person name="Ingsriswang S."/>
        </authorList>
    </citation>
    <scope>NUCLEOTIDE SEQUENCE [LARGE SCALE GENOMIC DNA]</scope>
    <source>
        <strain evidence="7 8">TBRC 17307</strain>
    </source>
</reference>
<feature type="transmembrane region" description="Helical" evidence="6">
    <location>
        <begin position="58"/>
        <end position="81"/>
    </location>
</feature>
<comment type="subcellular location">
    <subcellularLocation>
        <location evidence="1">Cell membrane</location>
        <topology evidence="1">Multi-pass membrane protein</topology>
    </subcellularLocation>
</comment>
<evidence type="ECO:0000256" key="2">
    <source>
        <dbReference type="ARBA" id="ARBA00022475"/>
    </source>
</evidence>
<organism evidence="7 8">
    <name type="scientific">Rhodoferax mekongensis</name>
    <dbReference type="NCBI Taxonomy" id="3068341"/>
    <lineage>
        <taxon>Bacteria</taxon>
        <taxon>Pseudomonadati</taxon>
        <taxon>Pseudomonadota</taxon>
        <taxon>Betaproteobacteria</taxon>
        <taxon>Burkholderiales</taxon>
        <taxon>Comamonadaceae</taxon>
        <taxon>Rhodoferax</taxon>
    </lineage>
</organism>
<keyword evidence="3 6" id="KW-0812">Transmembrane</keyword>